<accession>A0A7K3WB84</accession>
<keyword evidence="1" id="KW-0472">Membrane</keyword>
<protein>
    <recommendedName>
        <fullName evidence="4">DUF4878 domain-containing protein</fullName>
    </recommendedName>
</protein>
<evidence type="ECO:0008006" key="4">
    <source>
        <dbReference type="Google" id="ProtNLM"/>
    </source>
</evidence>
<name>A0A7K3WB84_9ACTN</name>
<dbReference type="AlphaFoldDB" id="A0A7K3WB84"/>
<proteinExistence type="predicted"/>
<gene>
    <name evidence="2" type="ORF">G1H19_06345</name>
</gene>
<keyword evidence="1" id="KW-1133">Transmembrane helix</keyword>
<feature type="transmembrane region" description="Helical" evidence="1">
    <location>
        <begin position="26"/>
        <end position="45"/>
    </location>
</feature>
<dbReference type="EMBL" id="JAAGWK010000009">
    <property type="protein sequence ID" value="NEL53624.1"/>
    <property type="molecule type" value="Genomic_DNA"/>
</dbReference>
<keyword evidence="3" id="KW-1185">Reference proteome</keyword>
<sequence>MSSPDYLYDDDPAPLHTGTPRGRNRWIVAALLGTGLVALLAAYLLPVVNGSATEQSEQAAGVFVSALSQGDVGTAYSLLCDAERARLEEVQLNAEYLQPGTPRVVGSTELDTDDPTVEVQVEWTDGGATTRTTLTMVPQSGAKVCGVAVG</sequence>
<dbReference type="RefSeq" id="WP_162392612.1">
    <property type="nucleotide sequence ID" value="NZ_JAABOZ010000002.1"/>
</dbReference>
<organism evidence="2 3">
    <name type="scientific">Goekera deserti</name>
    <dbReference type="NCBI Taxonomy" id="2497753"/>
    <lineage>
        <taxon>Bacteria</taxon>
        <taxon>Bacillati</taxon>
        <taxon>Actinomycetota</taxon>
        <taxon>Actinomycetes</taxon>
        <taxon>Geodermatophilales</taxon>
        <taxon>Geodermatophilaceae</taxon>
        <taxon>Goekera</taxon>
    </lineage>
</organism>
<comment type="caution">
    <text evidence="2">The sequence shown here is derived from an EMBL/GenBank/DDBJ whole genome shotgun (WGS) entry which is preliminary data.</text>
</comment>
<evidence type="ECO:0000256" key="1">
    <source>
        <dbReference type="SAM" id="Phobius"/>
    </source>
</evidence>
<reference evidence="2 3" key="1">
    <citation type="submission" date="2020-02" db="EMBL/GenBank/DDBJ databases">
        <title>The whole genome sequence of CPCC 205119.</title>
        <authorList>
            <person name="Jiang Z."/>
        </authorList>
    </citation>
    <scope>NUCLEOTIDE SEQUENCE [LARGE SCALE GENOMIC DNA]</scope>
    <source>
        <strain evidence="2 3">CPCC 205119</strain>
    </source>
</reference>
<keyword evidence="1" id="KW-0812">Transmembrane</keyword>
<dbReference type="Proteomes" id="UP000470470">
    <property type="component" value="Unassembled WGS sequence"/>
</dbReference>
<evidence type="ECO:0000313" key="2">
    <source>
        <dbReference type="EMBL" id="NEL53624.1"/>
    </source>
</evidence>
<evidence type="ECO:0000313" key="3">
    <source>
        <dbReference type="Proteomes" id="UP000470470"/>
    </source>
</evidence>